<dbReference type="PANTHER" id="PTHR45749:SF35">
    <property type="entry name" value="AC-LIKE TRANSPOSASE-RELATED"/>
    <property type="match status" value="1"/>
</dbReference>
<dbReference type="InterPro" id="IPR025398">
    <property type="entry name" value="DUF4371"/>
</dbReference>
<keyword evidence="3" id="KW-1185">Reference proteome</keyword>
<dbReference type="EMBL" id="PKPP01003326">
    <property type="protein sequence ID" value="PWA69976.1"/>
    <property type="molecule type" value="Genomic_DNA"/>
</dbReference>
<dbReference type="Proteomes" id="UP000245207">
    <property type="component" value="Unassembled WGS sequence"/>
</dbReference>
<dbReference type="InterPro" id="IPR012337">
    <property type="entry name" value="RNaseH-like_sf"/>
</dbReference>
<evidence type="ECO:0000313" key="3">
    <source>
        <dbReference type="Proteomes" id="UP000245207"/>
    </source>
</evidence>
<dbReference type="OrthoDB" id="1413337at2759"/>
<comment type="caution">
    <text evidence="2">The sequence shown here is derived from an EMBL/GenBank/DDBJ whole genome shotgun (WGS) entry which is preliminary data.</text>
</comment>
<sequence>MLEVFDPFIKEHVRRITSEEIHIHYLGHTIQNELIQLLAREIRSEIIKKIKQAKYFSVILDCTPDTSHQEQMSLILRYVNVSSTCVSVEESFLGFLNVDDTTGQGLFDVTQAELKALDLDIDDVRGQGNDNGSNMKGKHRGVQKRFLDINPRAFYTPCGCHSLNLTLCDMANTCTKAKDFFAIIQCIYTIFANSSKRWQILKDNVKGLTPKSLSTTRWESRVESVKAIKFQLSDIREALIQVSEKDNDSVIQSQAKSLATNELGDFEFIAAIVIWFEILNRVNLVSKKLQSDDMLINVAMTEVQDLISFFKEFRVTGFSNAVDVAKQIAIEMDINPEARYS</sequence>
<evidence type="ECO:0000313" key="2">
    <source>
        <dbReference type="EMBL" id="PWA69976.1"/>
    </source>
</evidence>
<protein>
    <submittedName>
        <fullName evidence="2">Zinc finger MYM-type protein 1</fullName>
    </submittedName>
</protein>
<dbReference type="PANTHER" id="PTHR45749">
    <property type="match status" value="1"/>
</dbReference>
<evidence type="ECO:0000259" key="1">
    <source>
        <dbReference type="Pfam" id="PF14291"/>
    </source>
</evidence>
<name>A0A2U1N907_ARTAN</name>
<dbReference type="AlphaFoldDB" id="A0A2U1N907"/>
<proteinExistence type="predicted"/>
<gene>
    <name evidence="2" type="ORF">CTI12_AA293390</name>
</gene>
<organism evidence="2 3">
    <name type="scientific">Artemisia annua</name>
    <name type="common">Sweet wormwood</name>
    <dbReference type="NCBI Taxonomy" id="35608"/>
    <lineage>
        <taxon>Eukaryota</taxon>
        <taxon>Viridiplantae</taxon>
        <taxon>Streptophyta</taxon>
        <taxon>Embryophyta</taxon>
        <taxon>Tracheophyta</taxon>
        <taxon>Spermatophyta</taxon>
        <taxon>Magnoliopsida</taxon>
        <taxon>eudicotyledons</taxon>
        <taxon>Gunneridae</taxon>
        <taxon>Pentapetalae</taxon>
        <taxon>asterids</taxon>
        <taxon>campanulids</taxon>
        <taxon>Asterales</taxon>
        <taxon>Asteraceae</taxon>
        <taxon>Asteroideae</taxon>
        <taxon>Anthemideae</taxon>
        <taxon>Artemisiinae</taxon>
        <taxon>Artemisia</taxon>
    </lineage>
</organism>
<reference evidence="2 3" key="1">
    <citation type="journal article" date="2018" name="Mol. Plant">
        <title>The genome of Artemisia annua provides insight into the evolution of Asteraceae family and artemisinin biosynthesis.</title>
        <authorList>
            <person name="Shen Q."/>
            <person name="Zhang L."/>
            <person name="Liao Z."/>
            <person name="Wang S."/>
            <person name="Yan T."/>
            <person name="Shi P."/>
            <person name="Liu M."/>
            <person name="Fu X."/>
            <person name="Pan Q."/>
            <person name="Wang Y."/>
            <person name="Lv Z."/>
            <person name="Lu X."/>
            <person name="Zhang F."/>
            <person name="Jiang W."/>
            <person name="Ma Y."/>
            <person name="Chen M."/>
            <person name="Hao X."/>
            <person name="Li L."/>
            <person name="Tang Y."/>
            <person name="Lv G."/>
            <person name="Zhou Y."/>
            <person name="Sun X."/>
            <person name="Brodelius P.E."/>
            <person name="Rose J.K.C."/>
            <person name="Tang K."/>
        </authorList>
    </citation>
    <scope>NUCLEOTIDE SEQUENCE [LARGE SCALE GENOMIC DNA]</scope>
    <source>
        <strain evidence="3">cv. Huhao1</strain>
        <tissue evidence="2">Leaf</tissue>
    </source>
</reference>
<feature type="domain" description="DUF4371" evidence="1">
    <location>
        <begin position="29"/>
        <end position="141"/>
    </location>
</feature>
<dbReference type="STRING" id="35608.A0A2U1N907"/>
<dbReference type="Pfam" id="PF14291">
    <property type="entry name" value="DUF4371"/>
    <property type="match status" value="1"/>
</dbReference>
<dbReference type="SUPFAM" id="SSF53098">
    <property type="entry name" value="Ribonuclease H-like"/>
    <property type="match status" value="1"/>
</dbReference>
<accession>A0A2U1N907</accession>